<evidence type="ECO:0000313" key="2">
    <source>
        <dbReference type="Proteomes" id="UP000009881"/>
    </source>
</evidence>
<sequence>MTAAPVHHRRPSQASDDAAAERHIVEGLCYLEREADRAALKDLATTIRAALDIYTHTRGQECDA</sequence>
<keyword evidence="2" id="KW-1185">Reference proteome</keyword>
<comment type="caution">
    <text evidence="1">The sequence shown here is derived from an EMBL/GenBank/DDBJ whole genome shotgun (WGS) entry which is preliminary data.</text>
</comment>
<evidence type="ECO:0000313" key="1">
    <source>
        <dbReference type="EMBL" id="EKV28174.1"/>
    </source>
</evidence>
<dbReference type="RefSeq" id="WP_009541831.1">
    <property type="nucleotide sequence ID" value="NZ_ANHY01000017.1"/>
</dbReference>
<dbReference type="PATRIC" id="fig|1238182.3.peg.3389"/>
<name>K9GTX3_9PROT</name>
<dbReference type="Proteomes" id="UP000009881">
    <property type="component" value="Unassembled WGS sequence"/>
</dbReference>
<proteinExistence type="predicted"/>
<reference evidence="1 2" key="1">
    <citation type="journal article" date="2013" name="Genome Announc.">
        <title>Draft Genome Sequence of an Alphaproteobacterium, Caenispirillum salinarum AK4(T), Isolated from a Solar Saltern.</title>
        <authorList>
            <person name="Khatri I."/>
            <person name="Singh A."/>
            <person name="Korpole S."/>
            <person name="Pinnaka A.K."/>
            <person name="Subramanian S."/>
        </authorList>
    </citation>
    <scope>NUCLEOTIDE SEQUENCE [LARGE SCALE GENOMIC DNA]</scope>
    <source>
        <strain evidence="1 2">AK4</strain>
    </source>
</reference>
<dbReference type="EMBL" id="ANHY01000017">
    <property type="protein sequence ID" value="EKV28174.1"/>
    <property type="molecule type" value="Genomic_DNA"/>
</dbReference>
<protein>
    <submittedName>
        <fullName evidence="1">Uncharacterized protein</fullName>
    </submittedName>
</protein>
<dbReference type="AlphaFoldDB" id="K9GTX3"/>
<accession>K9GTX3</accession>
<gene>
    <name evidence="1" type="ORF">C882_1175</name>
</gene>
<dbReference type="STRING" id="1238182.C882_1175"/>
<organism evidence="1 2">
    <name type="scientific">Caenispirillum salinarum AK4</name>
    <dbReference type="NCBI Taxonomy" id="1238182"/>
    <lineage>
        <taxon>Bacteria</taxon>
        <taxon>Pseudomonadati</taxon>
        <taxon>Pseudomonadota</taxon>
        <taxon>Alphaproteobacteria</taxon>
        <taxon>Rhodospirillales</taxon>
        <taxon>Novispirillaceae</taxon>
        <taxon>Caenispirillum</taxon>
    </lineage>
</organism>